<accession>A0A371IE57</accession>
<dbReference type="Proteomes" id="UP000257109">
    <property type="component" value="Unassembled WGS sequence"/>
</dbReference>
<dbReference type="AlphaFoldDB" id="A0A371IE57"/>
<gene>
    <name evidence="1" type="ORF">CR513_01785</name>
</gene>
<sequence>DAFADLLASPSSRFLVGNFVRPSLIRVELVVLVWTESEQPLSRLAQSKSSLTVVQVYLVGEDPHKHLKEFHVVYSTMRPYGILISTTQSVNSVELSSMTIAMDDSDGSPLLAKALRIKSTRVQWQAKRFSLRTFDLLVHDLRFFDREKHQ</sequence>
<dbReference type="EMBL" id="QJKJ01000298">
    <property type="protein sequence ID" value="RDY13317.1"/>
    <property type="molecule type" value="Genomic_DNA"/>
</dbReference>
<proteinExistence type="predicted"/>
<evidence type="ECO:0000313" key="2">
    <source>
        <dbReference type="Proteomes" id="UP000257109"/>
    </source>
</evidence>
<feature type="non-terminal residue" evidence="1">
    <location>
        <position position="1"/>
    </location>
</feature>
<name>A0A371IE57_MUCPR</name>
<comment type="caution">
    <text evidence="1">The sequence shown here is derived from an EMBL/GenBank/DDBJ whole genome shotgun (WGS) entry which is preliminary data.</text>
</comment>
<keyword evidence="2" id="KW-1185">Reference proteome</keyword>
<organism evidence="1 2">
    <name type="scientific">Mucuna pruriens</name>
    <name type="common">Velvet bean</name>
    <name type="synonym">Dolichos pruriens</name>
    <dbReference type="NCBI Taxonomy" id="157652"/>
    <lineage>
        <taxon>Eukaryota</taxon>
        <taxon>Viridiplantae</taxon>
        <taxon>Streptophyta</taxon>
        <taxon>Embryophyta</taxon>
        <taxon>Tracheophyta</taxon>
        <taxon>Spermatophyta</taxon>
        <taxon>Magnoliopsida</taxon>
        <taxon>eudicotyledons</taxon>
        <taxon>Gunneridae</taxon>
        <taxon>Pentapetalae</taxon>
        <taxon>rosids</taxon>
        <taxon>fabids</taxon>
        <taxon>Fabales</taxon>
        <taxon>Fabaceae</taxon>
        <taxon>Papilionoideae</taxon>
        <taxon>50 kb inversion clade</taxon>
        <taxon>NPAAA clade</taxon>
        <taxon>indigoferoid/millettioid clade</taxon>
        <taxon>Phaseoleae</taxon>
        <taxon>Mucuna</taxon>
    </lineage>
</organism>
<reference evidence="1" key="1">
    <citation type="submission" date="2018-05" db="EMBL/GenBank/DDBJ databases">
        <title>Draft genome of Mucuna pruriens seed.</title>
        <authorList>
            <person name="Nnadi N.E."/>
            <person name="Vos R."/>
            <person name="Hasami M.H."/>
            <person name="Devisetty U.K."/>
            <person name="Aguiy J.C."/>
        </authorList>
    </citation>
    <scope>NUCLEOTIDE SEQUENCE [LARGE SCALE GENOMIC DNA]</scope>
    <source>
        <strain evidence="1">JCA_2017</strain>
    </source>
</reference>
<protein>
    <submittedName>
        <fullName evidence="1">Uncharacterized protein</fullName>
    </submittedName>
</protein>
<evidence type="ECO:0000313" key="1">
    <source>
        <dbReference type="EMBL" id="RDY13317.1"/>
    </source>
</evidence>